<reference evidence="2" key="1">
    <citation type="submission" date="2019-06" db="EMBL/GenBank/DDBJ databases">
        <authorList>
            <consortium name="Wellcome Sanger Institute Data Sharing"/>
        </authorList>
    </citation>
    <scope>NUCLEOTIDE SEQUENCE [LARGE SCALE GENOMIC DNA]</scope>
</reference>
<dbReference type="Proteomes" id="UP000472267">
    <property type="component" value="Chromosome 12"/>
</dbReference>
<sequence length="60" mass="6696">ERHASPTLKTPATLRGMKRSPTMASPMKTCSGRPSGDCRLLRIYCCFLSPLNFHSLVYLP</sequence>
<dbReference type="Ensembl" id="ENSSFAT00005057649.1">
    <property type="protein sequence ID" value="ENSSFAP00005055944.1"/>
    <property type="gene ID" value="ENSSFAG00005026472.1"/>
</dbReference>
<evidence type="ECO:0000313" key="3">
    <source>
        <dbReference type="Proteomes" id="UP000472267"/>
    </source>
</evidence>
<protein>
    <submittedName>
        <fullName evidence="2">Uncharacterized protein</fullName>
    </submittedName>
</protein>
<name>A0A672JRZ4_SALFA</name>
<organism evidence="2 3">
    <name type="scientific">Salarias fasciatus</name>
    <name type="common">Jewelled blenny</name>
    <name type="synonym">Blennius fasciatus</name>
    <dbReference type="NCBI Taxonomy" id="181472"/>
    <lineage>
        <taxon>Eukaryota</taxon>
        <taxon>Metazoa</taxon>
        <taxon>Chordata</taxon>
        <taxon>Craniata</taxon>
        <taxon>Vertebrata</taxon>
        <taxon>Euteleostomi</taxon>
        <taxon>Actinopterygii</taxon>
        <taxon>Neopterygii</taxon>
        <taxon>Teleostei</taxon>
        <taxon>Neoteleostei</taxon>
        <taxon>Acanthomorphata</taxon>
        <taxon>Ovalentaria</taxon>
        <taxon>Blenniimorphae</taxon>
        <taxon>Blenniiformes</taxon>
        <taxon>Blennioidei</taxon>
        <taxon>Blenniidae</taxon>
        <taxon>Salariinae</taxon>
        <taxon>Salarias</taxon>
    </lineage>
</organism>
<keyword evidence="3" id="KW-1185">Reference proteome</keyword>
<proteinExistence type="predicted"/>
<evidence type="ECO:0000313" key="2">
    <source>
        <dbReference type="Ensembl" id="ENSSFAP00005055944.1"/>
    </source>
</evidence>
<reference evidence="2" key="3">
    <citation type="submission" date="2025-09" db="UniProtKB">
        <authorList>
            <consortium name="Ensembl"/>
        </authorList>
    </citation>
    <scope>IDENTIFICATION</scope>
</reference>
<feature type="region of interest" description="Disordered" evidence="1">
    <location>
        <begin position="1"/>
        <end position="32"/>
    </location>
</feature>
<accession>A0A672JRZ4</accession>
<dbReference type="AlphaFoldDB" id="A0A672JRZ4"/>
<dbReference type="InParanoid" id="A0A672JRZ4"/>
<evidence type="ECO:0000256" key="1">
    <source>
        <dbReference type="SAM" id="MobiDB-lite"/>
    </source>
</evidence>
<reference evidence="2" key="2">
    <citation type="submission" date="2025-08" db="UniProtKB">
        <authorList>
            <consortium name="Ensembl"/>
        </authorList>
    </citation>
    <scope>IDENTIFICATION</scope>
</reference>